<evidence type="ECO:0000256" key="1">
    <source>
        <dbReference type="SAM" id="Coils"/>
    </source>
</evidence>
<dbReference type="PANTHER" id="PTHR38032:SF1">
    <property type="entry name" value="RNA-BINDING PROTEIN KHPB N-TERMINAL DOMAIN-CONTAINING PROTEIN"/>
    <property type="match status" value="1"/>
</dbReference>
<dbReference type="Pfam" id="PF20250">
    <property type="entry name" value="FapA_N"/>
    <property type="match status" value="1"/>
</dbReference>
<sequence length="531" mass="58835">MPPGAKPFELREENGELFLKVSDKSISPVVILEAIKDRGVAISLDSIRDLLNNSNEEWQSVGVKGKRVKVRISEDKLKAEVYLEPAIRNLNAEEAKKEIIRSLEEAGVVFGIKEEVVELLASGNDDNLLEQWIVIAEGIPPEESQDARIDVLVKIAEKGLQELENAVVVDFKALGFIPNVKKGTLIARKIPPKEGKDGKDVFGEPIKVKKPKDINMKAGPNTELSQDGLEITATANGFIVKEGNRFRVEPLLVVRGDVDYGTGNIECFGSIHVTGGVKEDFSVVAGETLEINGVVEGAELRSGKDMRLHSAVRGMERGRIDCGGNLYLEYADQCKITSAGELYFKRALMHCDIEVEGSVHLVEGGKGVIAGGKLYSGGDVECRALGSKVGTKTLVHLGLSPRLMNQHNVLMAKKEDLESKIATVKKNIKYLTRLAEEGKLDEKKKLLALNFVKLLESFELKHKEVESLLLKVEELIKKAKHKGRVKVREVCYPGVTIVIRRERYQVREELKEVEFLYEDGKVKVVPIDDDR</sequence>
<protein>
    <recommendedName>
        <fullName evidence="2">Flagellar Assembly Protein A N-terminal region domain-containing protein</fullName>
    </recommendedName>
</protein>
<accession>G7V5J9</accession>
<dbReference type="Pfam" id="PF03961">
    <property type="entry name" value="FapA"/>
    <property type="match status" value="1"/>
</dbReference>
<dbReference type="InterPro" id="IPR046865">
    <property type="entry name" value="FapA_b_solenoid"/>
</dbReference>
<dbReference type="AlphaFoldDB" id="G7V5J9"/>
<reference evidence="3 4" key="2">
    <citation type="journal article" date="2012" name="Stand. Genomic Sci.">
        <title>Genome sequence of the moderately thermophilic, amino-acid-degrading and sulfur-reducing bacterium Thermovirga lienii type strain (Cas60314(T)).</title>
        <authorList>
            <person name="Goker M."/>
            <person name="Saunders E."/>
            <person name="Lapidus A."/>
            <person name="Nolan M."/>
            <person name="Lucas S."/>
            <person name="Hammon N."/>
            <person name="Deshpande S."/>
            <person name="Cheng J.F."/>
            <person name="Han C."/>
            <person name="Tapia R."/>
            <person name="Goodwin L.A."/>
            <person name="Pitluck S."/>
            <person name="Liolios K."/>
            <person name="Mavromatis K."/>
            <person name="Pagani I."/>
            <person name="Ivanova N."/>
            <person name="Mikhailova N."/>
            <person name="Pati A."/>
            <person name="Chen A."/>
            <person name="Palaniappan K."/>
            <person name="Land M."/>
            <person name="Chang Y.J."/>
            <person name="Jeffries C.D."/>
            <person name="Brambilla E.M."/>
            <person name="Rohde M."/>
            <person name="Spring S."/>
            <person name="Detter J.C."/>
            <person name="Woyke T."/>
            <person name="Bristow J."/>
            <person name="Eisen J.A."/>
            <person name="Markowitz V."/>
            <person name="Hugenholtz P."/>
            <person name="Kyrpides N.C."/>
            <person name="Klenk H.P."/>
        </authorList>
    </citation>
    <scope>NUCLEOTIDE SEQUENCE [LARGE SCALE GENOMIC DNA]</scope>
    <source>
        <strain evidence="4">ATCC BAA-1197 / DSM 17291 / Cas60314</strain>
    </source>
</reference>
<proteinExistence type="predicted"/>
<evidence type="ECO:0000259" key="2">
    <source>
        <dbReference type="Pfam" id="PF20250"/>
    </source>
</evidence>
<keyword evidence="4" id="KW-1185">Reference proteome</keyword>
<dbReference type="EMBL" id="CP003096">
    <property type="protein sequence ID" value="AER65826.1"/>
    <property type="molecule type" value="Genomic_DNA"/>
</dbReference>
<name>G7V5J9_THELD</name>
<feature type="domain" description="Flagellar Assembly Protein A N-terminal region" evidence="2">
    <location>
        <begin position="68"/>
        <end position="243"/>
    </location>
</feature>
<dbReference type="eggNOG" id="COG1315">
    <property type="taxonomic scope" value="Bacteria"/>
</dbReference>
<reference evidence="4" key="1">
    <citation type="submission" date="2011-10" db="EMBL/GenBank/DDBJ databases">
        <title>The complete genome of chromosome of Thermovirga lienii DSM 17291.</title>
        <authorList>
            <consortium name="US DOE Joint Genome Institute (JGI-PGF)"/>
            <person name="Lucas S."/>
            <person name="Copeland A."/>
            <person name="Lapidus A."/>
            <person name="Glavina del Rio T."/>
            <person name="Dalin E."/>
            <person name="Tice H."/>
            <person name="Bruce D."/>
            <person name="Goodwin L."/>
            <person name="Pitluck S."/>
            <person name="Peters L."/>
            <person name="Mikhailova N."/>
            <person name="Saunders E."/>
            <person name="Kyrpides N."/>
            <person name="Mavromatis K."/>
            <person name="Ivanova N."/>
            <person name="Last F.I."/>
            <person name="Brettin T."/>
            <person name="Detter J.C."/>
            <person name="Han C."/>
            <person name="Larimer F."/>
            <person name="Land M."/>
            <person name="Hauser L."/>
            <person name="Markowitz V."/>
            <person name="Cheng J.-F."/>
            <person name="Hugenholtz P."/>
            <person name="Woyke T."/>
            <person name="Wu D."/>
            <person name="Spring S."/>
            <person name="Schroeder M."/>
            <person name="Brambilla E.-M."/>
            <person name="Klenk H.-P."/>
            <person name="Eisen J.A."/>
        </authorList>
    </citation>
    <scope>NUCLEOTIDE SEQUENCE [LARGE SCALE GENOMIC DNA]</scope>
    <source>
        <strain evidence="4">ATCC BAA-1197 / DSM 17291 / Cas60314</strain>
    </source>
</reference>
<evidence type="ECO:0000313" key="4">
    <source>
        <dbReference type="Proteomes" id="UP000005868"/>
    </source>
</evidence>
<feature type="coiled-coil region" evidence="1">
    <location>
        <begin position="407"/>
        <end position="434"/>
    </location>
</feature>
<dbReference type="InterPro" id="IPR046866">
    <property type="entry name" value="FapA_N"/>
</dbReference>
<dbReference type="InterPro" id="IPR005646">
    <property type="entry name" value="FapA"/>
</dbReference>
<gene>
    <name evidence="3" type="ordered locus">Tlie_0080</name>
</gene>
<organism evidence="3 4">
    <name type="scientific">Thermovirga lienii (strain ATCC BAA-1197 / DSM 17291 / Cas60314)</name>
    <dbReference type="NCBI Taxonomy" id="580340"/>
    <lineage>
        <taxon>Bacteria</taxon>
        <taxon>Thermotogati</taxon>
        <taxon>Synergistota</taxon>
        <taxon>Synergistia</taxon>
        <taxon>Synergistales</taxon>
        <taxon>Thermovirgaceae</taxon>
        <taxon>Thermovirga</taxon>
    </lineage>
</organism>
<dbReference type="HOGENOM" id="CLU_026157_2_1_0"/>
<evidence type="ECO:0000313" key="3">
    <source>
        <dbReference type="EMBL" id="AER65826.1"/>
    </source>
</evidence>
<dbReference type="KEGG" id="tli:Tlie_0080"/>
<dbReference type="STRING" id="580340.Tlie_0080"/>
<dbReference type="PANTHER" id="PTHR38032">
    <property type="entry name" value="POLYMERASE-RELATED"/>
    <property type="match status" value="1"/>
</dbReference>
<dbReference type="Proteomes" id="UP000005868">
    <property type="component" value="Chromosome"/>
</dbReference>
<keyword evidence="1" id="KW-0175">Coiled coil</keyword>